<gene>
    <name evidence="1" type="ORF">EZS28_042954</name>
</gene>
<accession>A0A5J4TTH3</accession>
<sequence>MRVLLGRPPDSPEAARLQEQLDAATKMYEVYYAKKAENLDPTGERATKHERELLLQREDETLGLELNKKGVTPGSWGADPENEIETARMAVLIQRACVAGSTALIQGDLQATQMFFLTCHHAVRIIAGDSQQRRETAIVSEQYKAVLGKDNNIFAVLGRESKEKIKESNKILKIITPTSETTPAAHITPIHQSEIVTQSVLLV</sequence>
<organism evidence="1 2">
    <name type="scientific">Streblomastix strix</name>
    <dbReference type="NCBI Taxonomy" id="222440"/>
    <lineage>
        <taxon>Eukaryota</taxon>
        <taxon>Metamonada</taxon>
        <taxon>Preaxostyla</taxon>
        <taxon>Oxymonadida</taxon>
        <taxon>Streblomastigidae</taxon>
        <taxon>Streblomastix</taxon>
    </lineage>
</organism>
<dbReference type="AlphaFoldDB" id="A0A5J4TTH3"/>
<evidence type="ECO:0000313" key="2">
    <source>
        <dbReference type="Proteomes" id="UP000324800"/>
    </source>
</evidence>
<reference evidence="1 2" key="1">
    <citation type="submission" date="2019-03" db="EMBL/GenBank/DDBJ databases">
        <title>Single cell metagenomics reveals metabolic interactions within the superorganism composed of flagellate Streblomastix strix and complex community of Bacteroidetes bacteria on its surface.</title>
        <authorList>
            <person name="Treitli S.C."/>
            <person name="Kolisko M."/>
            <person name="Husnik F."/>
            <person name="Keeling P."/>
            <person name="Hampl V."/>
        </authorList>
    </citation>
    <scope>NUCLEOTIDE SEQUENCE [LARGE SCALE GENOMIC DNA]</scope>
    <source>
        <strain evidence="1">ST1C</strain>
    </source>
</reference>
<dbReference type="Proteomes" id="UP000324800">
    <property type="component" value="Unassembled WGS sequence"/>
</dbReference>
<feature type="non-terminal residue" evidence="1">
    <location>
        <position position="203"/>
    </location>
</feature>
<dbReference type="EMBL" id="SNRW01025424">
    <property type="protein sequence ID" value="KAA6361518.1"/>
    <property type="molecule type" value="Genomic_DNA"/>
</dbReference>
<protein>
    <submittedName>
        <fullName evidence="1">Uncharacterized protein</fullName>
    </submittedName>
</protein>
<proteinExistence type="predicted"/>
<name>A0A5J4TTH3_9EUKA</name>
<comment type="caution">
    <text evidence="1">The sequence shown here is derived from an EMBL/GenBank/DDBJ whole genome shotgun (WGS) entry which is preliminary data.</text>
</comment>
<evidence type="ECO:0000313" key="1">
    <source>
        <dbReference type="EMBL" id="KAA6361518.1"/>
    </source>
</evidence>